<dbReference type="Pfam" id="PF07004">
    <property type="entry name" value="SHIPPO-rpt"/>
    <property type="match status" value="5"/>
</dbReference>
<evidence type="ECO:0000313" key="1">
    <source>
        <dbReference type="EnsemblMetazoa" id="MDOA012520-PB"/>
    </source>
</evidence>
<dbReference type="PANTHER" id="PTHR21580">
    <property type="entry name" value="SHIPPO-1-RELATED"/>
    <property type="match status" value="1"/>
</dbReference>
<sequence>MAKLQTDLYGLPPTVGYESHDLRKQRLPQYSFGTRTQPKDNSIGPGPARYQVDKLVRYGISKANIYTMAPKTFYREKSKSPGPLAYQLRNSPIFKGSNSPAYSLGLVNTYFFKNCSPSLNTYGINDSFTKQRAPEYSLGVKKYLPELVRSPGPAKYPRSNLAAIKPSTPSYTLAPRTKYEFKLYGPGSNYYDRMEYKPGKRAPNYSFGVRHSPRSGVMIVPCDNW</sequence>
<accession>A0A1I8N801</accession>
<proteinExistence type="predicted"/>
<dbReference type="PANTHER" id="PTHR21580:SF61">
    <property type="entry name" value="AT18965P"/>
    <property type="match status" value="1"/>
</dbReference>
<dbReference type="STRING" id="7370.A0A1I8N801"/>
<organism evidence="1">
    <name type="scientific">Musca domestica</name>
    <name type="common">House fly</name>
    <dbReference type="NCBI Taxonomy" id="7370"/>
    <lineage>
        <taxon>Eukaryota</taxon>
        <taxon>Metazoa</taxon>
        <taxon>Ecdysozoa</taxon>
        <taxon>Arthropoda</taxon>
        <taxon>Hexapoda</taxon>
        <taxon>Insecta</taxon>
        <taxon>Pterygota</taxon>
        <taxon>Neoptera</taxon>
        <taxon>Endopterygota</taxon>
        <taxon>Diptera</taxon>
        <taxon>Brachycera</taxon>
        <taxon>Muscomorpha</taxon>
        <taxon>Muscoidea</taxon>
        <taxon>Muscidae</taxon>
        <taxon>Musca</taxon>
    </lineage>
</organism>
<dbReference type="GO" id="GO:0005856">
    <property type="term" value="C:cytoskeleton"/>
    <property type="evidence" value="ECO:0007669"/>
    <property type="project" value="TreeGrafter"/>
</dbReference>
<name>A0A1I8N801_MUSDO</name>
<dbReference type="AlphaFoldDB" id="A0A1I8N801"/>
<dbReference type="VEuPathDB" id="VectorBase:MDOMA2_000528"/>
<dbReference type="EnsemblMetazoa" id="MDOA012520-RB">
    <property type="protein sequence ID" value="MDOA012520-PB"/>
    <property type="gene ID" value="MDOA012520"/>
</dbReference>
<dbReference type="VEuPathDB" id="VectorBase:MDOA012520"/>
<protein>
    <submittedName>
        <fullName evidence="1">Uncharacterized protein</fullName>
    </submittedName>
</protein>
<dbReference type="InterPro" id="IPR051291">
    <property type="entry name" value="CIMAP"/>
</dbReference>
<dbReference type="eggNOG" id="ENOG502S4DJ">
    <property type="taxonomic scope" value="Eukaryota"/>
</dbReference>
<reference evidence="1" key="1">
    <citation type="submission" date="2020-05" db="UniProtKB">
        <authorList>
            <consortium name="EnsemblMetazoa"/>
        </authorList>
    </citation>
    <scope>IDENTIFICATION</scope>
    <source>
        <strain evidence="1">Aabys</strain>
    </source>
</reference>
<dbReference type="InterPro" id="IPR010736">
    <property type="entry name" value="SHIPPO-rpt"/>
</dbReference>